<evidence type="ECO:0000256" key="1">
    <source>
        <dbReference type="ARBA" id="ARBA00023125"/>
    </source>
</evidence>
<evidence type="ECO:0000313" key="3">
    <source>
        <dbReference type="EMBL" id="OCK81370.1"/>
    </source>
</evidence>
<dbReference type="InterPro" id="IPR006600">
    <property type="entry name" value="HTH_CenpB_DNA-bd_dom"/>
</dbReference>
<dbReference type="GO" id="GO:0003677">
    <property type="term" value="F:DNA binding"/>
    <property type="evidence" value="ECO:0007669"/>
    <property type="project" value="UniProtKB-KW"/>
</dbReference>
<feature type="non-terminal residue" evidence="3">
    <location>
        <position position="1"/>
    </location>
</feature>
<evidence type="ECO:0000259" key="2">
    <source>
        <dbReference type="PROSITE" id="PS51253"/>
    </source>
</evidence>
<feature type="domain" description="HTH CENPB-type" evidence="2">
    <location>
        <begin position="1"/>
        <end position="48"/>
    </location>
</feature>
<reference evidence="3 4" key="1">
    <citation type="journal article" date="2016" name="Nat. Commun.">
        <title>Ectomycorrhizal ecology is imprinted in the genome of the dominant symbiotic fungus Cenococcum geophilum.</title>
        <authorList>
            <consortium name="DOE Joint Genome Institute"/>
            <person name="Peter M."/>
            <person name="Kohler A."/>
            <person name="Ohm R.A."/>
            <person name="Kuo A."/>
            <person name="Krutzmann J."/>
            <person name="Morin E."/>
            <person name="Arend M."/>
            <person name="Barry K.W."/>
            <person name="Binder M."/>
            <person name="Choi C."/>
            <person name="Clum A."/>
            <person name="Copeland A."/>
            <person name="Grisel N."/>
            <person name="Haridas S."/>
            <person name="Kipfer T."/>
            <person name="LaButti K."/>
            <person name="Lindquist E."/>
            <person name="Lipzen A."/>
            <person name="Maire R."/>
            <person name="Meier B."/>
            <person name="Mihaltcheva S."/>
            <person name="Molinier V."/>
            <person name="Murat C."/>
            <person name="Poggeler S."/>
            <person name="Quandt C.A."/>
            <person name="Sperisen C."/>
            <person name="Tritt A."/>
            <person name="Tisserant E."/>
            <person name="Crous P.W."/>
            <person name="Henrissat B."/>
            <person name="Nehls U."/>
            <person name="Egli S."/>
            <person name="Spatafora J.W."/>
            <person name="Grigoriev I.V."/>
            <person name="Martin F.M."/>
        </authorList>
    </citation>
    <scope>NUCLEOTIDE SEQUENCE [LARGE SCALE GENOMIC DNA]</scope>
    <source>
        <strain evidence="3 4">CBS 459.81</strain>
    </source>
</reference>
<organism evidence="3 4">
    <name type="scientific">Lepidopterella palustris CBS 459.81</name>
    <dbReference type="NCBI Taxonomy" id="1314670"/>
    <lineage>
        <taxon>Eukaryota</taxon>
        <taxon>Fungi</taxon>
        <taxon>Dikarya</taxon>
        <taxon>Ascomycota</taxon>
        <taxon>Pezizomycotina</taxon>
        <taxon>Dothideomycetes</taxon>
        <taxon>Pleosporomycetidae</taxon>
        <taxon>Mytilinidiales</taxon>
        <taxon>Argynnaceae</taxon>
        <taxon>Lepidopterella</taxon>
    </lineage>
</organism>
<dbReference type="Pfam" id="PF03221">
    <property type="entry name" value="HTH_Tnp_Tc5"/>
    <property type="match status" value="1"/>
</dbReference>
<name>A0A8E2EC98_9PEZI</name>
<accession>A0A8E2EC98</accession>
<evidence type="ECO:0000313" key="4">
    <source>
        <dbReference type="Proteomes" id="UP000250266"/>
    </source>
</evidence>
<sequence>QDTRGYPPTHVRIQEIASRLRRANGNTNPLSQKWAPKFIQRNLRVTYIIGRRIEASRI</sequence>
<dbReference type="EMBL" id="KV744923">
    <property type="protein sequence ID" value="OCK81370.1"/>
    <property type="molecule type" value="Genomic_DNA"/>
</dbReference>
<dbReference type="PROSITE" id="PS51253">
    <property type="entry name" value="HTH_CENPB"/>
    <property type="match status" value="1"/>
</dbReference>
<keyword evidence="1" id="KW-0238">DNA-binding</keyword>
<dbReference type="Proteomes" id="UP000250266">
    <property type="component" value="Unassembled WGS sequence"/>
</dbReference>
<dbReference type="OrthoDB" id="3923740at2759"/>
<keyword evidence="4" id="KW-1185">Reference proteome</keyword>
<gene>
    <name evidence="3" type="ORF">K432DRAFT_295670</name>
</gene>
<proteinExistence type="predicted"/>
<protein>
    <recommendedName>
        <fullName evidence="2">HTH CENPB-type domain-containing protein</fullName>
    </recommendedName>
</protein>
<dbReference type="AlphaFoldDB" id="A0A8E2EC98"/>